<evidence type="ECO:0000313" key="4">
    <source>
        <dbReference type="Proteomes" id="UP000095283"/>
    </source>
</evidence>
<dbReference type="PANTHER" id="PTHR46705:SF3">
    <property type="entry name" value="DOMAIN OF UNKNOWN FUNCTION DB DOMAIN-CONTAINING PROTEIN"/>
    <property type="match status" value="1"/>
</dbReference>
<name>A0A1I7XST0_HETBA</name>
<proteinExistence type="predicted"/>
<reference evidence="5" key="1">
    <citation type="submission" date="2016-11" db="UniProtKB">
        <authorList>
            <consortium name="WormBaseParasite"/>
        </authorList>
    </citation>
    <scope>IDENTIFICATION</scope>
</reference>
<evidence type="ECO:0000256" key="2">
    <source>
        <dbReference type="SAM" id="SignalP"/>
    </source>
</evidence>
<feature type="chain" id="PRO_5009311390" evidence="2">
    <location>
        <begin position="18"/>
        <end position="164"/>
    </location>
</feature>
<keyword evidence="4" id="KW-1185">Reference proteome</keyword>
<feature type="region of interest" description="Disordered" evidence="1">
    <location>
        <begin position="122"/>
        <end position="144"/>
    </location>
</feature>
<dbReference type="PANTHER" id="PTHR46705">
    <property type="entry name" value="PROTEIN CBG09805"/>
    <property type="match status" value="1"/>
</dbReference>
<dbReference type="WBParaSite" id="Hba_20590">
    <property type="protein sequence ID" value="Hba_20590"/>
    <property type="gene ID" value="Hba_20590"/>
</dbReference>
<dbReference type="Pfam" id="PF01682">
    <property type="entry name" value="DB"/>
    <property type="match status" value="1"/>
</dbReference>
<dbReference type="AlphaFoldDB" id="A0A1I7XST0"/>
<protein>
    <submittedName>
        <fullName evidence="5">DB domain-containing protein</fullName>
    </submittedName>
</protein>
<keyword evidence="2" id="KW-0732">Signal</keyword>
<evidence type="ECO:0000259" key="3">
    <source>
        <dbReference type="Pfam" id="PF01682"/>
    </source>
</evidence>
<feature type="domain" description="Domain of unknown function DB" evidence="3">
    <location>
        <begin position="63"/>
        <end position="117"/>
    </location>
</feature>
<sequence length="164" mass="18693">MLIIVAALLFFSHQAYADGILVAEEEGEQAYTAPINNQLITDVSRMNLTRERLTNPNFIFHTCCESRGLPDACLHHCHFNTYTADKLELMFRKEDACPIKAANEIHYCAAQGIDHRKEAENYRKDRSNNSSTNQGQSSINSQGLSQRNKSLFRILTEYQFDDVC</sequence>
<accession>A0A1I7XST0</accession>
<organism evidence="4 5">
    <name type="scientific">Heterorhabditis bacteriophora</name>
    <name type="common">Entomopathogenic nematode worm</name>
    <dbReference type="NCBI Taxonomy" id="37862"/>
    <lineage>
        <taxon>Eukaryota</taxon>
        <taxon>Metazoa</taxon>
        <taxon>Ecdysozoa</taxon>
        <taxon>Nematoda</taxon>
        <taxon>Chromadorea</taxon>
        <taxon>Rhabditida</taxon>
        <taxon>Rhabditina</taxon>
        <taxon>Rhabditomorpha</taxon>
        <taxon>Strongyloidea</taxon>
        <taxon>Heterorhabditidae</taxon>
        <taxon>Heterorhabditis</taxon>
    </lineage>
</organism>
<dbReference type="InterPro" id="IPR002602">
    <property type="entry name" value="DB"/>
</dbReference>
<feature type="signal peptide" evidence="2">
    <location>
        <begin position="1"/>
        <end position="17"/>
    </location>
</feature>
<evidence type="ECO:0000313" key="5">
    <source>
        <dbReference type="WBParaSite" id="Hba_20590"/>
    </source>
</evidence>
<feature type="compositionally biased region" description="Low complexity" evidence="1">
    <location>
        <begin position="128"/>
        <end position="144"/>
    </location>
</feature>
<evidence type="ECO:0000256" key="1">
    <source>
        <dbReference type="SAM" id="MobiDB-lite"/>
    </source>
</evidence>
<dbReference type="Proteomes" id="UP000095283">
    <property type="component" value="Unplaced"/>
</dbReference>